<dbReference type="Pfam" id="PF22633">
    <property type="entry name" value="F5_F8_type_C_2"/>
    <property type="match status" value="1"/>
</dbReference>
<dbReference type="GO" id="GO:0001868">
    <property type="term" value="P:regulation of complement activation, lectin pathway"/>
    <property type="evidence" value="ECO:0007669"/>
    <property type="project" value="UniProtKB-ARBA"/>
</dbReference>
<keyword evidence="6" id="KW-0106">Calcium</keyword>
<dbReference type="InterPro" id="IPR006585">
    <property type="entry name" value="FTP1"/>
</dbReference>
<reference evidence="9" key="1">
    <citation type="journal article" date="2021" name="Genome Biol. Evol.">
        <title>A High-Quality Reference Genome for a Parasitic Bivalve with Doubly Uniparental Inheritance (Bivalvia: Unionida).</title>
        <authorList>
            <person name="Smith C.H."/>
        </authorList>
    </citation>
    <scope>NUCLEOTIDE SEQUENCE</scope>
    <source>
        <strain evidence="9">CHS0354</strain>
    </source>
</reference>
<comment type="similarity">
    <text evidence="2">Belongs to the fucolectin family.</text>
</comment>
<name>A0AAE0W267_9BIVA</name>
<evidence type="ECO:0000259" key="8">
    <source>
        <dbReference type="SMART" id="SM00607"/>
    </source>
</evidence>
<feature type="non-terminal residue" evidence="9">
    <location>
        <position position="140"/>
    </location>
</feature>
<feature type="domain" description="Fucolectin tachylectin-4 pentraxin-1" evidence="8">
    <location>
        <begin position="1"/>
        <end position="140"/>
    </location>
</feature>
<dbReference type="EMBL" id="JAEAOA010002328">
    <property type="protein sequence ID" value="KAK3597707.1"/>
    <property type="molecule type" value="Genomic_DNA"/>
</dbReference>
<organism evidence="9 10">
    <name type="scientific">Potamilus streckersoni</name>
    <dbReference type="NCBI Taxonomy" id="2493646"/>
    <lineage>
        <taxon>Eukaryota</taxon>
        <taxon>Metazoa</taxon>
        <taxon>Spiralia</taxon>
        <taxon>Lophotrochozoa</taxon>
        <taxon>Mollusca</taxon>
        <taxon>Bivalvia</taxon>
        <taxon>Autobranchia</taxon>
        <taxon>Heteroconchia</taxon>
        <taxon>Palaeoheterodonta</taxon>
        <taxon>Unionida</taxon>
        <taxon>Unionoidea</taxon>
        <taxon>Unionidae</taxon>
        <taxon>Ambleminae</taxon>
        <taxon>Lampsilini</taxon>
        <taxon>Potamilus</taxon>
    </lineage>
</organism>
<dbReference type="InterPro" id="IPR051941">
    <property type="entry name" value="BG_Antigen-Binding_Lectin"/>
</dbReference>
<dbReference type="AlphaFoldDB" id="A0AAE0W267"/>
<dbReference type="GO" id="GO:0010185">
    <property type="term" value="P:regulation of cellular defense response"/>
    <property type="evidence" value="ECO:0007669"/>
    <property type="project" value="UniProtKB-ARBA"/>
</dbReference>
<dbReference type="GO" id="GO:0046872">
    <property type="term" value="F:metal ion binding"/>
    <property type="evidence" value="ECO:0007669"/>
    <property type="project" value="UniProtKB-KW"/>
</dbReference>
<evidence type="ECO:0000256" key="6">
    <source>
        <dbReference type="ARBA" id="ARBA00022837"/>
    </source>
</evidence>
<evidence type="ECO:0000313" key="10">
    <source>
        <dbReference type="Proteomes" id="UP001195483"/>
    </source>
</evidence>
<keyword evidence="4" id="KW-0479">Metal-binding</keyword>
<evidence type="ECO:0000256" key="7">
    <source>
        <dbReference type="ARBA" id="ARBA00023157"/>
    </source>
</evidence>
<evidence type="ECO:0000313" key="9">
    <source>
        <dbReference type="EMBL" id="KAK3597707.1"/>
    </source>
</evidence>
<dbReference type="Proteomes" id="UP001195483">
    <property type="component" value="Unassembled WGS sequence"/>
</dbReference>
<accession>A0AAE0W267</accession>
<keyword evidence="7" id="KW-1015">Disulfide bond</keyword>
<dbReference type="InterPro" id="IPR008979">
    <property type="entry name" value="Galactose-bd-like_sf"/>
</dbReference>
<dbReference type="SMART" id="SM00607">
    <property type="entry name" value="FTP"/>
    <property type="match status" value="1"/>
</dbReference>
<reference evidence="9" key="2">
    <citation type="journal article" date="2021" name="Genome Biol. Evol.">
        <title>Developing a high-quality reference genome for a parasitic bivalve with doubly uniparental inheritance (Bivalvia: Unionida).</title>
        <authorList>
            <person name="Smith C.H."/>
        </authorList>
    </citation>
    <scope>NUCLEOTIDE SEQUENCE</scope>
    <source>
        <strain evidence="9">CHS0354</strain>
        <tissue evidence="9">Mantle</tissue>
    </source>
</reference>
<dbReference type="PANTHER" id="PTHR45713">
    <property type="entry name" value="FTP DOMAIN-CONTAINING PROTEIN"/>
    <property type="match status" value="1"/>
</dbReference>
<dbReference type="GO" id="GO:0042806">
    <property type="term" value="F:fucose binding"/>
    <property type="evidence" value="ECO:0007669"/>
    <property type="project" value="UniProtKB-ARBA"/>
</dbReference>
<evidence type="ECO:0000256" key="2">
    <source>
        <dbReference type="ARBA" id="ARBA00010147"/>
    </source>
</evidence>
<comment type="subunit">
    <text evidence="3">Homotrimer.</text>
</comment>
<evidence type="ECO:0000256" key="4">
    <source>
        <dbReference type="ARBA" id="ARBA00022723"/>
    </source>
</evidence>
<dbReference type="PANTHER" id="PTHR45713:SF6">
    <property type="entry name" value="F5_8 TYPE C DOMAIN-CONTAINING PROTEIN"/>
    <property type="match status" value="1"/>
</dbReference>
<keyword evidence="10" id="KW-1185">Reference proteome</keyword>
<reference evidence="9" key="3">
    <citation type="submission" date="2023-05" db="EMBL/GenBank/DDBJ databases">
        <authorList>
            <person name="Smith C.H."/>
        </authorList>
    </citation>
    <scope>NUCLEOTIDE SEQUENCE</scope>
    <source>
        <strain evidence="9">CHS0354</strain>
        <tissue evidence="9">Mantle</tissue>
    </source>
</reference>
<dbReference type="Gene3D" id="2.60.120.260">
    <property type="entry name" value="Galactose-binding domain-like"/>
    <property type="match status" value="1"/>
</dbReference>
<comment type="function">
    <text evidence="1">Acts as a defensive agent. Recognizes blood group fucosylated oligosaccharides including A, B, H and Lewis B-type antigens. Does not recognize Lewis A antigen and has low affinity for monovalent haptens.</text>
</comment>
<feature type="non-terminal residue" evidence="9">
    <location>
        <position position="1"/>
    </location>
</feature>
<protein>
    <recommendedName>
        <fullName evidence="8">Fucolectin tachylectin-4 pentraxin-1 domain-containing protein</fullName>
    </recommendedName>
</protein>
<sequence length="140" mass="15808">NFALHKRAYQSSVIDFYNFNWTADKAVDGNSDGSNPDESSTCSATMARLDNHTWEVDIGFLIRIQTVTVYGRSDGTDQLSGFKVYIGNITRPWTVNQPLVEERFGYIRHTFRAYGSLAQFVSVIRRNSDILTICEVVVDG</sequence>
<keyword evidence="5" id="KW-0430">Lectin</keyword>
<comment type="caution">
    <text evidence="9">The sequence shown here is derived from an EMBL/GenBank/DDBJ whole genome shotgun (WGS) entry which is preliminary data.</text>
</comment>
<evidence type="ECO:0000256" key="5">
    <source>
        <dbReference type="ARBA" id="ARBA00022734"/>
    </source>
</evidence>
<dbReference type="SUPFAM" id="SSF49785">
    <property type="entry name" value="Galactose-binding domain-like"/>
    <property type="match status" value="1"/>
</dbReference>
<evidence type="ECO:0000256" key="3">
    <source>
        <dbReference type="ARBA" id="ARBA00011233"/>
    </source>
</evidence>
<proteinExistence type="inferred from homology"/>
<evidence type="ECO:0000256" key="1">
    <source>
        <dbReference type="ARBA" id="ARBA00002219"/>
    </source>
</evidence>
<gene>
    <name evidence="9" type="ORF">CHS0354_040083</name>
</gene>